<protein>
    <recommendedName>
        <fullName evidence="2">DUF1289 domain-containing protein</fullName>
    </recommendedName>
</protein>
<dbReference type="InterPro" id="IPR010710">
    <property type="entry name" value="DUF1289"/>
</dbReference>
<sequence length="80" mass="9321">MTEAPPVWERDEIDSPCVRVCVVHPEARICIGCHRTADEIRLWSKMSADQRRDIMRTLPDRAPLLRTRRRGGRAARVLRD</sequence>
<dbReference type="PANTHER" id="PTHR35175">
    <property type="entry name" value="DUF1289 DOMAIN-CONTAINING PROTEIN"/>
    <property type="match status" value="1"/>
</dbReference>
<gene>
    <name evidence="1" type="ORF">MNBD_ALPHA07-381</name>
</gene>
<dbReference type="EMBL" id="UOEG01000223">
    <property type="protein sequence ID" value="VAW01280.1"/>
    <property type="molecule type" value="Genomic_DNA"/>
</dbReference>
<reference evidence="1" key="1">
    <citation type="submission" date="2018-06" db="EMBL/GenBank/DDBJ databases">
        <authorList>
            <person name="Zhirakovskaya E."/>
        </authorList>
    </citation>
    <scope>NUCLEOTIDE SEQUENCE</scope>
</reference>
<evidence type="ECO:0008006" key="2">
    <source>
        <dbReference type="Google" id="ProtNLM"/>
    </source>
</evidence>
<dbReference type="PANTHER" id="PTHR35175:SF2">
    <property type="entry name" value="DUF1289 DOMAIN-CONTAINING PROTEIN"/>
    <property type="match status" value="1"/>
</dbReference>
<dbReference type="Pfam" id="PF06945">
    <property type="entry name" value="DUF1289"/>
    <property type="match status" value="1"/>
</dbReference>
<name>A0A3B0SAI7_9ZZZZ</name>
<proteinExistence type="predicted"/>
<evidence type="ECO:0000313" key="1">
    <source>
        <dbReference type="EMBL" id="VAW01280.1"/>
    </source>
</evidence>
<organism evidence="1">
    <name type="scientific">hydrothermal vent metagenome</name>
    <dbReference type="NCBI Taxonomy" id="652676"/>
    <lineage>
        <taxon>unclassified sequences</taxon>
        <taxon>metagenomes</taxon>
        <taxon>ecological metagenomes</taxon>
    </lineage>
</organism>
<accession>A0A3B0SAI7</accession>
<dbReference type="AlphaFoldDB" id="A0A3B0SAI7"/>